<evidence type="ECO:0000313" key="2">
    <source>
        <dbReference type="Proteomes" id="UP000095085"/>
    </source>
</evidence>
<organism evidence="1 2">
    <name type="scientific">Hyphopichia burtonii NRRL Y-1933</name>
    <dbReference type="NCBI Taxonomy" id="984485"/>
    <lineage>
        <taxon>Eukaryota</taxon>
        <taxon>Fungi</taxon>
        <taxon>Dikarya</taxon>
        <taxon>Ascomycota</taxon>
        <taxon>Saccharomycotina</taxon>
        <taxon>Pichiomycetes</taxon>
        <taxon>Debaryomycetaceae</taxon>
        <taxon>Hyphopichia</taxon>
    </lineage>
</organism>
<sequence length="903" mass="102726">MQSRINKRTSIHHFSNRSSISSLSTENFDFDLNTDIYNSPHVYSIIDSPFLSKRNSNLSMNLRNSRISTSTLSTLAAVPTLEEIKSPLNQSPLPIPDRVNTLNDELNLALDHSQIDLTINGRANPPSLDLLIPPASIEIPNNEPKTPLDQMIPNALESKNLDRTFTSDDTPAEQNSPESCTYNYSYENVLKPRVSLNPHFGDSDDITCLLSVKSPHIDNQLPINPHDESLKSNVVSIFVSRLIQANNWSSCIGLNALGDLLLIDVLQVSTTEGVHWDPLQCFCFTNGLIVYDNLSNSLIGQIIYKQDFKDLIFDENKIIIEFNNTDTIPELQLMSEIGLLSDKWKYYLTKLLKQHLHFSIPLFQLTTTCWDSIIENLEVKLPSELVKFSESFHNNPNCIPTSLALLATPKPDKLPLTLIVSICLVNHDNELSNNEYKSLITQMVNKIRSTMNQYDKLGLIFVGNSDKNSSFTGCIESNWIGWDKILDSLSISSIKKINFKPFLKNGLEEILITFNKFRHLNDFIPNESNSNCQLMVLQNNNYNANNILNDFEEFLNFQKMGQRILKGNNNLTILNQLSDMIEFFQESSSLSSINIVRIGKKYNQESLIMQKILSNPIFNNLNSKVTVSFGHKLLRYDTLSNFVNEDLVPMVKKFQQITIPKITVDLNVIHQNNLKVDEVEINGGIYSLSNLQIENIQIILNDININFDRDIYLKLKFPMDSNSKFTEIPMINYQTQWLNQLDDLKTMSSNLSQVYAAATSSAFIDFESLTPSNLGSEDPFYNDNPLLPPLSPSKDQNLTKKLLEIAMMHSLSRIDEHSLSEDNKSIICSTIQKIIDSTRGLNIDSETDLMSSTIPSYYNFNHIHDNREYVQHLLHKLSILEKLFDETPELAVVKSRDFTNLLM</sequence>
<dbReference type="STRING" id="984485.A0A1E4RRR5"/>
<dbReference type="EMBL" id="KV454538">
    <property type="protein sequence ID" value="ODV69979.1"/>
    <property type="molecule type" value="Genomic_DNA"/>
</dbReference>
<proteinExistence type="predicted"/>
<gene>
    <name evidence="1" type="ORF">HYPBUDRAFT_146359</name>
</gene>
<name>A0A1E4RRR5_9ASCO</name>
<protein>
    <submittedName>
        <fullName evidence="1">Uncharacterized protein</fullName>
    </submittedName>
</protein>
<dbReference type="RefSeq" id="XP_020079046.1">
    <property type="nucleotide sequence ID" value="XM_020219960.1"/>
</dbReference>
<accession>A0A1E4RRR5</accession>
<dbReference type="GeneID" id="30994510"/>
<keyword evidence="2" id="KW-1185">Reference proteome</keyword>
<dbReference type="Proteomes" id="UP000095085">
    <property type="component" value="Unassembled WGS sequence"/>
</dbReference>
<evidence type="ECO:0000313" key="1">
    <source>
        <dbReference type="EMBL" id="ODV69979.1"/>
    </source>
</evidence>
<dbReference type="OrthoDB" id="299997at2759"/>
<reference evidence="2" key="1">
    <citation type="submission" date="2016-05" db="EMBL/GenBank/DDBJ databases">
        <title>Comparative genomics of biotechnologically important yeasts.</title>
        <authorList>
            <consortium name="DOE Joint Genome Institute"/>
            <person name="Riley R."/>
            <person name="Haridas S."/>
            <person name="Wolfe K.H."/>
            <person name="Lopes M.R."/>
            <person name="Hittinger C.T."/>
            <person name="Goker M."/>
            <person name="Salamov A."/>
            <person name="Wisecaver J."/>
            <person name="Long T.M."/>
            <person name="Aerts A.L."/>
            <person name="Barry K."/>
            <person name="Choi C."/>
            <person name="Clum A."/>
            <person name="Coughlan A.Y."/>
            <person name="Deshpande S."/>
            <person name="Douglass A.P."/>
            <person name="Hanson S.J."/>
            <person name="Klenk H.-P."/>
            <person name="Labutti K."/>
            <person name="Lapidus A."/>
            <person name="Lindquist E."/>
            <person name="Lipzen A."/>
            <person name="Meier-Kolthoff J.P."/>
            <person name="Ohm R.A."/>
            <person name="Otillar R.P."/>
            <person name="Pangilinan J."/>
            <person name="Peng Y."/>
            <person name="Rokas A."/>
            <person name="Rosa C.A."/>
            <person name="Scheuner C."/>
            <person name="Sibirny A.A."/>
            <person name="Slot J.C."/>
            <person name="Stielow J.B."/>
            <person name="Sun H."/>
            <person name="Kurtzman C.P."/>
            <person name="Blackwell M."/>
            <person name="Grigoriev I.V."/>
            <person name="Jeffries T.W."/>
        </authorList>
    </citation>
    <scope>NUCLEOTIDE SEQUENCE [LARGE SCALE GENOMIC DNA]</scope>
    <source>
        <strain evidence="2">NRRL Y-1933</strain>
    </source>
</reference>
<dbReference type="AlphaFoldDB" id="A0A1E4RRR5"/>